<evidence type="ECO:0000256" key="1">
    <source>
        <dbReference type="ARBA" id="ARBA00004123"/>
    </source>
</evidence>
<feature type="domain" description="BHLH" evidence="7">
    <location>
        <begin position="259"/>
        <end position="309"/>
    </location>
</feature>
<feature type="compositionally biased region" description="Basic and acidic residues" evidence="6">
    <location>
        <begin position="174"/>
        <end position="210"/>
    </location>
</feature>
<dbReference type="PROSITE" id="PS50888">
    <property type="entry name" value="BHLH"/>
    <property type="match status" value="1"/>
</dbReference>
<evidence type="ECO:0000256" key="5">
    <source>
        <dbReference type="ARBA" id="ARBA00023242"/>
    </source>
</evidence>
<comment type="subcellular location">
    <subcellularLocation>
        <location evidence="1">Nucleus</location>
    </subcellularLocation>
</comment>
<feature type="compositionally biased region" description="Basic and acidic residues" evidence="6">
    <location>
        <begin position="220"/>
        <end position="247"/>
    </location>
</feature>
<dbReference type="InterPro" id="IPR036638">
    <property type="entry name" value="HLH_DNA-bd_sf"/>
</dbReference>
<keyword evidence="9" id="KW-1185">Reference proteome</keyword>
<keyword evidence="5" id="KW-0539">Nucleus</keyword>
<evidence type="ECO:0000256" key="2">
    <source>
        <dbReference type="ARBA" id="ARBA00005510"/>
    </source>
</evidence>
<evidence type="ECO:0000259" key="7">
    <source>
        <dbReference type="PROSITE" id="PS50888"/>
    </source>
</evidence>
<evidence type="ECO:0000313" key="8">
    <source>
        <dbReference type="EMBL" id="WVZ52415.1"/>
    </source>
</evidence>
<dbReference type="Pfam" id="PF00010">
    <property type="entry name" value="HLH"/>
    <property type="match status" value="1"/>
</dbReference>
<dbReference type="PANTHER" id="PTHR12565:SF448">
    <property type="entry name" value="BHLH TRANSCRIPTION FACTOR"/>
    <property type="match status" value="1"/>
</dbReference>
<reference evidence="8 9" key="1">
    <citation type="submission" date="2024-02" db="EMBL/GenBank/DDBJ databases">
        <title>High-quality chromosome-scale genome assembly of Pensacola bahiagrass (Paspalum notatum Flugge var. saurae).</title>
        <authorList>
            <person name="Vega J.M."/>
            <person name="Podio M."/>
            <person name="Orjuela J."/>
            <person name="Siena L.A."/>
            <person name="Pessino S.C."/>
            <person name="Combes M.C."/>
            <person name="Mariac C."/>
            <person name="Albertini E."/>
            <person name="Pupilli F."/>
            <person name="Ortiz J.P.A."/>
            <person name="Leblanc O."/>
        </authorList>
    </citation>
    <scope>NUCLEOTIDE SEQUENCE [LARGE SCALE GENOMIC DNA]</scope>
    <source>
        <strain evidence="8">R1</strain>
        <tissue evidence="8">Leaf</tissue>
    </source>
</reference>
<dbReference type="Gene3D" id="4.10.280.10">
    <property type="entry name" value="Helix-loop-helix DNA-binding domain"/>
    <property type="match status" value="1"/>
</dbReference>
<feature type="region of interest" description="Disordered" evidence="6">
    <location>
        <begin position="153"/>
        <end position="247"/>
    </location>
</feature>
<dbReference type="SUPFAM" id="SSF47459">
    <property type="entry name" value="HLH, helix-loop-helix DNA-binding domain"/>
    <property type="match status" value="1"/>
</dbReference>
<keyword evidence="3" id="KW-0805">Transcription regulation</keyword>
<accession>A0AAQ3PL31</accession>
<gene>
    <name evidence="8" type="ORF">U9M48_003471</name>
</gene>
<dbReference type="GO" id="GO:0003700">
    <property type="term" value="F:DNA-binding transcription factor activity"/>
    <property type="evidence" value="ECO:0007669"/>
    <property type="project" value="TreeGrafter"/>
</dbReference>
<dbReference type="PANTHER" id="PTHR12565">
    <property type="entry name" value="STEROL REGULATORY ELEMENT-BINDING PROTEIN"/>
    <property type="match status" value="1"/>
</dbReference>
<dbReference type="EMBL" id="CP144745">
    <property type="protein sequence ID" value="WVZ52415.1"/>
    <property type="molecule type" value="Genomic_DNA"/>
</dbReference>
<protein>
    <recommendedName>
        <fullName evidence="7">BHLH domain-containing protein</fullName>
    </recommendedName>
</protein>
<organism evidence="8 9">
    <name type="scientific">Paspalum notatum var. saurae</name>
    <dbReference type="NCBI Taxonomy" id="547442"/>
    <lineage>
        <taxon>Eukaryota</taxon>
        <taxon>Viridiplantae</taxon>
        <taxon>Streptophyta</taxon>
        <taxon>Embryophyta</taxon>
        <taxon>Tracheophyta</taxon>
        <taxon>Spermatophyta</taxon>
        <taxon>Magnoliopsida</taxon>
        <taxon>Liliopsida</taxon>
        <taxon>Poales</taxon>
        <taxon>Poaceae</taxon>
        <taxon>PACMAD clade</taxon>
        <taxon>Panicoideae</taxon>
        <taxon>Andropogonodae</taxon>
        <taxon>Paspaleae</taxon>
        <taxon>Paspalinae</taxon>
        <taxon>Paspalum</taxon>
    </lineage>
</organism>
<dbReference type="SMART" id="SM00353">
    <property type="entry name" value="HLH"/>
    <property type="match status" value="1"/>
</dbReference>
<evidence type="ECO:0000256" key="6">
    <source>
        <dbReference type="SAM" id="MobiDB-lite"/>
    </source>
</evidence>
<comment type="similarity">
    <text evidence="2">Belongs to the bHLH protein family.</text>
</comment>
<dbReference type="InterPro" id="IPR024097">
    <property type="entry name" value="bHLH_ZIP_TF"/>
</dbReference>
<dbReference type="CDD" id="cd18919">
    <property type="entry name" value="bHLH_AtBPE_like"/>
    <property type="match status" value="1"/>
</dbReference>
<proteinExistence type="inferred from homology"/>
<name>A0AAQ3PL31_PASNO</name>
<dbReference type="AlphaFoldDB" id="A0AAQ3PL31"/>
<dbReference type="Proteomes" id="UP001341281">
    <property type="component" value="Chromosome 01"/>
</dbReference>
<evidence type="ECO:0000256" key="3">
    <source>
        <dbReference type="ARBA" id="ARBA00023015"/>
    </source>
</evidence>
<dbReference type="InterPro" id="IPR011598">
    <property type="entry name" value="bHLH_dom"/>
</dbReference>
<dbReference type="GO" id="GO:0046983">
    <property type="term" value="F:protein dimerization activity"/>
    <property type="evidence" value="ECO:0007669"/>
    <property type="project" value="InterPro"/>
</dbReference>
<keyword evidence="4" id="KW-0804">Transcription</keyword>
<evidence type="ECO:0000256" key="4">
    <source>
        <dbReference type="ARBA" id="ARBA00023163"/>
    </source>
</evidence>
<evidence type="ECO:0000313" key="9">
    <source>
        <dbReference type="Proteomes" id="UP001341281"/>
    </source>
</evidence>
<dbReference type="FunFam" id="4.10.280.10:FF:000002">
    <property type="entry name" value="Basic helix-loop-helix transcription factor"/>
    <property type="match status" value="1"/>
</dbReference>
<sequence length="435" mass="45901">MAHDGFLGGFHDLAWPLESVAVAGAAPLDVLQVHVQHAFMAAGAGWEHDDAMALVPSQSLSPAAAASGGGGVSSEAVLMEKLAGRLGVSVVSRPSSRYASCCSTPVVSSSEPVAAPSVLAADAVLAERAARLPCFVASSGKLSRVASSQSLFGEQGPAPVAAPCSAQQHASDGSSKDGPSRKREAPGSKSKAKDAVSEATPKSRETETRGKKFKLSTDAAEDKEPMAAAGEARHGYGKGKEVAEEQPRDYIHVRARRGQATDSHSLAERVRREKISERMKLLQDLVPGCSKVTGKAMMLDEIINYVQSLQRQVEFLSMKLSTVNPQLGLDVESFIPKHVNQPCAPAISSMAPPPPSVYSLEGSSSMFCYALSQSTFVQSMVSNAKGLEATSSLLHHGIRKRSLDGLQNANHPQMGSLWEQDDLQSLVLMGFQGNT</sequence>
<dbReference type="GO" id="GO:0005634">
    <property type="term" value="C:nucleus"/>
    <property type="evidence" value="ECO:0007669"/>
    <property type="project" value="UniProtKB-SubCell"/>
</dbReference>